<reference evidence="1" key="1">
    <citation type="submission" date="2020-05" db="EMBL/GenBank/DDBJ databases">
        <title>Large-scale comparative analyses of tick genomes elucidate their genetic diversity and vector capacities.</title>
        <authorList>
            <person name="Jia N."/>
            <person name="Wang J."/>
            <person name="Shi W."/>
            <person name="Du L."/>
            <person name="Sun Y."/>
            <person name="Zhan W."/>
            <person name="Jiang J."/>
            <person name="Wang Q."/>
            <person name="Zhang B."/>
            <person name="Ji P."/>
            <person name="Sakyi L.B."/>
            <person name="Cui X."/>
            <person name="Yuan T."/>
            <person name="Jiang B."/>
            <person name="Yang W."/>
            <person name="Lam T.T.-Y."/>
            <person name="Chang Q."/>
            <person name="Ding S."/>
            <person name="Wang X."/>
            <person name="Zhu J."/>
            <person name="Ruan X."/>
            <person name="Zhao L."/>
            <person name="Wei J."/>
            <person name="Que T."/>
            <person name="Du C."/>
            <person name="Cheng J."/>
            <person name="Dai P."/>
            <person name="Han X."/>
            <person name="Huang E."/>
            <person name="Gao Y."/>
            <person name="Liu J."/>
            <person name="Shao H."/>
            <person name="Ye R."/>
            <person name="Li L."/>
            <person name="Wei W."/>
            <person name="Wang X."/>
            <person name="Wang C."/>
            <person name="Yang T."/>
            <person name="Huo Q."/>
            <person name="Li W."/>
            <person name="Guo W."/>
            <person name="Chen H."/>
            <person name="Zhou L."/>
            <person name="Ni X."/>
            <person name="Tian J."/>
            <person name="Zhou Y."/>
            <person name="Sheng Y."/>
            <person name="Liu T."/>
            <person name="Pan Y."/>
            <person name="Xia L."/>
            <person name="Li J."/>
            <person name="Zhao F."/>
            <person name="Cao W."/>
        </authorList>
    </citation>
    <scope>NUCLEOTIDE SEQUENCE</scope>
    <source>
        <strain evidence="1">Hyas-2018</strain>
    </source>
</reference>
<sequence>MPSTSGVISLQDIENVCLPAACWRKVVENGETGRFVAFFVLKEDKRALFVEKCVVVAEDMTITVGGRGRLAKSPDNVDTVAQLAELLENIEKLKVCSGCPNSSAGSLVSNDCEVLTDSPNCGPCSKLWLKLCKQVSLEELKKKKQKQRADMLKKRATRAAVRRSKLLKNAGPHKVSFDHFRLLYKMEENNQLKVVPKLTASHINPSNLQKMSVRLASHLFSRSVAIGFSIYREQNTPEFESTHGTESFTLLLNNVFDALNARISAEGIRKDSRQIHVLKDFLNMLNETEQQCRQTNTKMFASQMTVESLRVTLMAVLDIIDIMHSKGVPYVLTAKLNQDPLEA</sequence>
<accession>A0ACB7T3M4</accession>
<evidence type="ECO:0000313" key="1">
    <source>
        <dbReference type="EMBL" id="KAH6941776.1"/>
    </source>
</evidence>
<keyword evidence="2" id="KW-1185">Reference proteome</keyword>
<name>A0ACB7T3M4_HYAAI</name>
<evidence type="ECO:0000313" key="2">
    <source>
        <dbReference type="Proteomes" id="UP000821845"/>
    </source>
</evidence>
<dbReference type="EMBL" id="CM023491">
    <property type="protein sequence ID" value="KAH6941776.1"/>
    <property type="molecule type" value="Genomic_DNA"/>
</dbReference>
<dbReference type="Proteomes" id="UP000821845">
    <property type="component" value="Chromosome 11"/>
</dbReference>
<comment type="caution">
    <text evidence="1">The sequence shown here is derived from an EMBL/GenBank/DDBJ whole genome shotgun (WGS) entry which is preliminary data.</text>
</comment>
<gene>
    <name evidence="1" type="ORF">HPB50_023582</name>
</gene>
<protein>
    <submittedName>
        <fullName evidence="1">Uncharacterized protein</fullName>
    </submittedName>
</protein>
<organism evidence="1 2">
    <name type="scientific">Hyalomma asiaticum</name>
    <name type="common">Tick</name>
    <dbReference type="NCBI Taxonomy" id="266040"/>
    <lineage>
        <taxon>Eukaryota</taxon>
        <taxon>Metazoa</taxon>
        <taxon>Ecdysozoa</taxon>
        <taxon>Arthropoda</taxon>
        <taxon>Chelicerata</taxon>
        <taxon>Arachnida</taxon>
        <taxon>Acari</taxon>
        <taxon>Parasitiformes</taxon>
        <taxon>Ixodida</taxon>
        <taxon>Ixodoidea</taxon>
        <taxon>Ixodidae</taxon>
        <taxon>Hyalomminae</taxon>
        <taxon>Hyalomma</taxon>
    </lineage>
</organism>
<proteinExistence type="predicted"/>